<evidence type="ECO:0000313" key="2">
    <source>
        <dbReference type="EMBL" id="GJS76229.1"/>
    </source>
</evidence>
<dbReference type="Proteomes" id="UP001151760">
    <property type="component" value="Unassembled WGS sequence"/>
</dbReference>
<dbReference type="EMBL" id="BQNB010010360">
    <property type="protein sequence ID" value="GJS76229.1"/>
    <property type="molecule type" value="Genomic_DNA"/>
</dbReference>
<accession>A0ABQ4YEQ0</accession>
<sequence>MGGSSSQRRTYPHMSLIHAFSIEDMYTPQFLDAFQENTSYSQEPNREESLVDAVATSLSKMKKLTKARQKRMIQSDDAPRPKWKESELSKFAAHSGGGSKRYKSFGSSSFNTEFREASINLNTNVGDSDEDERASGLSSMNDEELARLMVTKMTTQEKEQRDAFIEIKMREVECRERELAA</sequence>
<keyword evidence="3" id="KW-1185">Reference proteome</keyword>
<protein>
    <submittedName>
        <fullName evidence="2">Uncharacterized protein</fullName>
    </submittedName>
</protein>
<name>A0ABQ4YEQ0_9ASTR</name>
<reference evidence="2" key="1">
    <citation type="journal article" date="2022" name="Int. J. Mol. Sci.">
        <title>Draft Genome of Tanacetum Coccineum: Genomic Comparison of Closely Related Tanacetum-Family Plants.</title>
        <authorList>
            <person name="Yamashiro T."/>
            <person name="Shiraishi A."/>
            <person name="Nakayama K."/>
            <person name="Satake H."/>
        </authorList>
    </citation>
    <scope>NUCLEOTIDE SEQUENCE</scope>
</reference>
<feature type="region of interest" description="Disordered" evidence="1">
    <location>
        <begin position="121"/>
        <end position="142"/>
    </location>
</feature>
<evidence type="ECO:0000313" key="3">
    <source>
        <dbReference type="Proteomes" id="UP001151760"/>
    </source>
</evidence>
<evidence type="ECO:0000256" key="1">
    <source>
        <dbReference type="SAM" id="MobiDB-lite"/>
    </source>
</evidence>
<feature type="compositionally biased region" description="Basic and acidic residues" evidence="1">
    <location>
        <begin position="73"/>
        <end position="88"/>
    </location>
</feature>
<organism evidence="2 3">
    <name type="scientific">Tanacetum coccineum</name>
    <dbReference type="NCBI Taxonomy" id="301880"/>
    <lineage>
        <taxon>Eukaryota</taxon>
        <taxon>Viridiplantae</taxon>
        <taxon>Streptophyta</taxon>
        <taxon>Embryophyta</taxon>
        <taxon>Tracheophyta</taxon>
        <taxon>Spermatophyta</taxon>
        <taxon>Magnoliopsida</taxon>
        <taxon>eudicotyledons</taxon>
        <taxon>Gunneridae</taxon>
        <taxon>Pentapetalae</taxon>
        <taxon>asterids</taxon>
        <taxon>campanulids</taxon>
        <taxon>Asterales</taxon>
        <taxon>Asteraceae</taxon>
        <taxon>Asteroideae</taxon>
        <taxon>Anthemideae</taxon>
        <taxon>Anthemidinae</taxon>
        <taxon>Tanacetum</taxon>
    </lineage>
</organism>
<reference evidence="2" key="2">
    <citation type="submission" date="2022-01" db="EMBL/GenBank/DDBJ databases">
        <authorList>
            <person name="Yamashiro T."/>
            <person name="Shiraishi A."/>
            <person name="Satake H."/>
            <person name="Nakayama K."/>
        </authorList>
    </citation>
    <scope>NUCLEOTIDE SEQUENCE</scope>
</reference>
<comment type="caution">
    <text evidence="2">The sequence shown here is derived from an EMBL/GenBank/DDBJ whole genome shotgun (WGS) entry which is preliminary data.</text>
</comment>
<proteinExistence type="predicted"/>
<feature type="region of interest" description="Disordered" evidence="1">
    <location>
        <begin position="65"/>
        <end position="103"/>
    </location>
</feature>
<gene>
    <name evidence="2" type="ORF">Tco_0726110</name>
</gene>